<dbReference type="GO" id="GO:0006139">
    <property type="term" value="P:nucleobase-containing compound metabolic process"/>
    <property type="evidence" value="ECO:0007669"/>
    <property type="project" value="InterPro"/>
</dbReference>
<dbReference type="SMART" id="SM00316">
    <property type="entry name" value="S1"/>
    <property type="match status" value="1"/>
</dbReference>
<feature type="compositionally biased region" description="Gly residues" evidence="1">
    <location>
        <begin position="758"/>
        <end position="776"/>
    </location>
</feature>
<dbReference type="FunFam" id="2.40.50.140:FF:000051">
    <property type="entry name" value="RNA-binding transcriptional accessory protein"/>
    <property type="match status" value="1"/>
</dbReference>
<dbReference type="SMART" id="SM00732">
    <property type="entry name" value="YqgFc"/>
    <property type="match status" value="1"/>
</dbReference>
<keyword evidence="4" id="KW-1185">Reference proteome</keyword>
<dbReference type="AlphaFoldDB" id="A0AAE2SAJ4"/>
<dbReference type="Pfam" id="PF00575">
    <property type="entry name" value="S1"/>
    <property type="match status" value="1"/>
</dbReference>
<dbReference type="CDD" id="cd05685">
    <property type="entry name" value="S1_Tex"/>
    <property type="match status" value="1"/>
</dbReference>
<dbReference type="InterPro" id="IPR006641">
    <property type="entry name" value="YqgF/RNaseH-like_dom"/>
</dbReference>
<dbReference type="Gene3D" id="1.10.10.650">
    <property type="entry name" value="RuvA domain 2-like"/>
    <property type="match status" value="1"/>
</dbReference>
<dbReference type="InterPro" id="IPR055179">
    <property type="entry name" value="Tex-like_central_region"/>
</dbReference>
<dbReference type="InterPro" id="IPR012340">
    <property type="entry name" value="NA-bd_OB-fold"/>
</dbReference>
<dbReference type="InterPro" id="IPR012337">
    <property type="entry name" value="RNaseH-like_sf"/>
</dbReference>
<dbReference type="Gene3D" id="1.10.3500.10">
    <property type="entry name" value="Tex N-terminal region-like"/>
    <property type="match status" value="1"/>
</dbReference>
<dbReference type="GO" id="GO:0006412">
    <property type="term" value="P:translation"/>
    <property type="evidence" value="ECO:0007669"/>
    <property type="project" value="TreeGrafter"/>
</dbReference>
<comment type="caution">
    <text evidence="3">The sequence shown here is derived from an EMBL/GenBank/DDBJ whole genome shotgun (WGS) entry which is preliminary data.</text>
</comment>
<dbReference type="EMBL" id="JAENIG010000002">
    <property type="protein sequence ID" value="MBK1854089.1"/>
    <property type="molecule type" value="Genomic_DNA"/>
</dbReference>
<evidence type="ECO:0000313" key="3">
    <source>
        <dbReference type="EMBL" id="MBK1854089.1"/>
    </source>
</evidence>
<reference evidence="3" key="1">
    <citation type="submission" date="2021-01" db="EMBL/GenBank/DDBJ databases">
        <title>Modified the classification status of verrucomicrobia.</title>
        <authorList>
            <person name="Feng X."/>
        </authorList>
    </citation>
    <scope>NUCLEOTIDE SEQUENCE</scope>
    <source>
        <strain evidence="3">5K15</strain>
    </source>
</reference>
<dbReference type="PROSITE" id="PS50126">
    <property type="entry name" value="S1"/>
    <property type="match status" value="1"/>
</dbReference>
<feature type="region of interest" description="Disordered" evidence="1">
    <location>
        <begin position="725"/>
        <end position="790"/>
    </location>
</feature>
<feature type="domain" description="S1 motif" evidence="2">
    <location>
        <begin position="660"/>
        <end position="729"/>
    </location>
</feature>
<evidence type="ECO:0000259" key="2">
    <source>
        <dbReference type="PROSITE" id="PS50126"/>
    </source>
</evidence>
<gene>
    <name evidence="3" type="ORF">JIN83_03920</name>
</gene>
<dbReference type="PANTHER" id="PTHR10724">
    <property type="entry name" value="30S RIBOSOMAL PROTEIN S1"/>
    <property type="match status" value="1"/>
</dbReference>
<dbReference type="FunFam" id="1.10.10.650:FF:000001">
    <property type="entry name" value="S1 RNA-binding domain 1"/>
    <property type="match status" value="1"/>
</dbReference>
<dbReference type="Pfam" id="PF12836">
    <property type="entry name" value="HHH_3"/>
    <property type="match status" value="1"/>
</dbReference>
<dbReference type="FunFam" id="3.30.420.140:FF:000001">
    <property type="entry name" value="RNA-binding transcriptional accessory protein"/>
    <property type="match status" value="1"/>
</dbReference>
<dbReference type="InterPro" id="IPR041692">
    <property type="entry name" value="HHH_9"/>
</dbReference>
<dbReference type="SUPFAM" id="SSF47781">
    <property type="entry name" value="RuvA domain 2-like"/>
    <property type="match status" value="2"/>
</dbReference>
<dbReference type="InterPro" id="IPR044146">
    <property type="entry name" value="S1_Tex"/>
</dbReference>
<evidence type="ECO:0000256" key="1">
    <source>
        <dbReference type="SAM" id="MobiDB-lite"/>
    </source>
</evidence>
<dbReference type="Gene3D" id="1.10.150.310">
    <property type="entry name" value="Tex RuvX-like domain-like"/>
    <property type="match status" value="1"/>
</dbReference>
<dbReference type="Gene3D" id="3.30.420.140">
    <property type="entry name" value="YqgF/RNase H-like domain"/>
    <property type="match status" value="1"/>
</dbReference>
<dbReference type="SUPFAM" id="SSF53098">
    <property type="entry name" value="Ribonuclease H-like"/>
    <property type="match status" value="1"/>
</dbReference>
<dbReference type="InterPro" id="IPR032639">
    <property type="entry name" value="Tex_YqgF"/>
</dbReference>
<dbReference type="InterPro" id="IPR010994">
    <property type="entry name" value="RuvA_2-like"/>
</dbReference>
<dbReference type="SUPFAM" id="SSF158832">
    <property type="entry name" value="Tex N-terminal region-like"/>
    <property type="match status" value="1"/>
</dbReference>
<dbReference type="GO" id="GO:0003729">
    <property type="term" value="F:mRNA binding"/>
    <property type="evidence" value="ECO:0007669"/>
    <property type="project" value="UniProtKB-ARBA"/>
</dbReference>
<proteinExistence type="predicted"/>
<sequence length="790" mass="86492">MSGLSSSHPFVARISGELSLNSKQVAATAQMFSEGATVPFIARYRKEQTGGMDEVQIMAVRDRLVQLADLEKRRDAITKSLEERKLLSAELKKKIADAETITRLEDIFAPFRPKRRTRGTMAKERGLEPLADFIWDNRENPGADVEAEAEKFIVESKPEDKTAELNPAVPTLADALAGARDILAERFSDDADARSELRQLIEEQGTVTSKIMYGKDTEPDAQKFKDYFDWSEPLKDVPSHRMLAMRRGEKEGFLFMRIQADEETALTKMRGRFGVSNGGPCAEQLDLAIADSYKRLLGLSLETEFRMKAKKEADIEAVRVFADNLRELLLASPLGQRPMIAIDPAFRTGCKTVVLDAQGNLLFDTVLHFTTSHSQAMEAVEMLKKMVAKFDSKAICIGNGTASRETEAVVRAAGLPKSIPIIIVNESGASIYSASEVAREEFPDKDITVRGAVSIGRRLMDPLAELVKLDPKSIGVGQYQHDVDQNLLKTGLDDTVVSCVNGVGVEVNTASRQLLGYVAGLNSGIASNIIAYRSENGPFKTREELKKVPRLGEVAYEQAAGFLRILGGTHPLDASAVHPERYALVEQMAADLGCDVPTLIRDADARKKIDLKKYVSDEVGLPTLKDIIAELAKPGRDPRAQFELFTFAEGVNKPADLTEGMKLPGIVTNVTNFGAFVDVGVHQDGLVHISQLADKYIADPAEVVKVGQKVNVTVTEVDLNRNRIALSMRSNPEPARQNQRGGERGGDRRSNGPRRNNNGGGNRNNGGGKRGGGNDSFGGNWFDQALKKGR</sequence>
<dbReference type="InterPro" id="IPR037027">
    <property type="entry name" value="YqgF/RNaseH-like_dom_sf"/>
</dbReference>
<dbReference type="InterPro" id="IPR003029">
    <property type="entry name" value="S1_domain"/>
</dbReference>
<dbReference type="Pfam" id="PF22706">
    <property type="entry name" value="Tex_central_region"/>
    <property type="match status" value="1"/>
</dbReference>
<organism evidence="3 4">
    <name type="scientific">Oceaniferula flava</name>
    <dbReference type="NCBI Taxonomy" id="2800421"/>
    <lineage>
        <taxon>Bacteria</taxon>
        <taxon>Pseudomonadati</taxon>
        <taxon>Verrucomicrobiota</taxon>
        <taxon>Verrucomicrobiia</taxon>
        <taxon>Verrucomicrobiales</taxon>
        <taxon>Verrucomicrobiaceae</taxon>
        <taxon>Oceaniferula</taxon>
    </lineage>
</organism>
<dbReference type="Gene3D" id="2.40.50.140">
    <property type="entry name" value="Nucleic acid-binding proteins"/>
    <property type="match status" value="1"/>
</dbReference>
<dbReference type="PANTHER" id="PTHR10724:SF10">
    <property type="entry name" value="S1 RNA-BINDING DOMAIN-CONTAINING PROTEIN 1"/>
    <property type="match status" value="1"/>
</dbReference>
<dbReference type="InterPro" id="IPR023323">
    <property type="entry name" value="Tex-like_dom_sf"/>
</dbReference>
<dbReference type="InterPro" id="IPR018974">
    <property type="entry name" value="Tex-like_N"/>
</dbReference>
<dbReference type="SUPFAM" id="SSF50249">
    <property type="entry name" value="Nucleic acid-binding proteins"/>
    <property type="match status" value="1"/>
</dbReference>
<dbReference type="Pfam" id="PF09371">
    <property type="entry name" value="Tex_N"/>
    <property type="match status" value="1"/>
</dbReference>
<dbReference type="Pfam" id="PF17674">
    <property type="entry name" value="HHH_9"/>
    <property type="match status" value="1"/>
</dbReference>
<dbReference type="Proteomes" id="UP000634206">
    <property type="component" value="Unassembled WGS sequence"/>
</dbReference>
<name>A0AAE2SAJ4_9BACT</name>
<protein>
    <submittedName>
        <fullName evidence="3">RNA-binding transcriptional accessory protein</fullName>
    </submittedName>
</protein>
<evidence type="ECO:0000313" key="4">
    <source>
        <dbReference type="Proteomes" id="UP000634206"/>
    </source>
</evidence>
<accession>A0AAE2SAJ4</accession>
<dbReference type="FunFam" id="1.10.150.310:FF:000001">
    <property type="entry name" value="RNA-binding transcriptional accessory protein"/>
    <property type="match status" value="1"/>
</dbReference>
<dbReference type="RefSeq" id="WP_309488695.1">
    <property type="nucleotide sequence ID" value="NZ_JAENIG010000002.1"/>
</dbReference>
<dbReference type="Pfam" id="PF16921">
    <property type="entry name" value="Tex_YqgF"/>
    <property type="match status" value="1"/>
</dbReference>
<dbReference type="GO" id="GO:0005737">
    <property type="term" value="C:cytoplasm"/>
    <property type="evidence" value="ECO:0007669"/>
    <property type="project" value="UniProtKB-ARBA"/>
</dbReference>
<feature type="compositionally biased region" description="Basic and acidic residues" evidence="1">
    <location>
        <begin position="741"/>
        <end position="750"/>
    </location>
</feature>
<dbReference type="GO" id="GO:0003735">
    <property type="term" value="F:structural constituent of ribosome"/>
    <property type="evidence" value="ECO:0007669"/>
    <property type="project" value="TreeGrafter"/>
</dbReference>
<dbReference type="InterPro" id="IPR050437">
    <property type="entry name" value="Ribos_protein_bS1-like"/>
</dbReference>
<dbReference type="InterPro" id="IPR023319">
    <property type="entry name" value="Tex-like_HTH_dom_sf"/>
</dbReference>